<protein>
    <submittedName>
        <fullName evidence="1">Uncharacterized protein</fullName>
    </submittedName>
</protein>
<evidence type="ECO:0000313" key="2">
    <source>
        <dbReference type="Proteomes" id="UP000521227"/>
    </source>
</evidence>
<comment type="caution">
    <text evidence="1">The sequence shown here is derived from an EMBL/GenBank/DDBJ whole genome shotgun (WGS) entry which is preliminary data.</text>
</comment>
<accession>A0A840N7D6</accession>
<dbReference type="AlphaFoldDB" id="A0A840N7D6"/>
<evidence type="ECO:0000313" key="1">
    <source>
        <dbReference type="EMBL" id="MBB5053671.1"/>
    </source>
</evidence>
<reference evidence="1 2" key="1">
    <citation type="submission" date="2020-08" db="EMBL/GenBank/DDBJ databases">
        <title>Genomic Encyclopedia of Type Strains, Phase IV (KMG-IV): sequencing the most valuable type-strain genomes for metagenomic binning, comparative biology and taxonomic classification.</title>
        <authorList>
            <person name="Goeker M."/>
        </authorList>
    </citation>
    <scope>NUCLEOTIDE SEQUENCE [LARGE SCALE GENOMIC DNA]</scope>
    <source>
        <strain evidence="1 2">DSM 17498</strain>
    </source>
</reference>
<dbReference type="Proteomes" id="UP000521227">
    <property type="component" value="Unassembled WGS sequence"/>
</dbReference>
<name>A0A840N7D6_9BRAD</name>
<organism evidence="1 2">
    <name type="scientific">Afipia massiliensis</name>
    <dbReference type="NCBI Taxonomy" id="211460"/>
    <lineage>
        <taxon>Bacteria</taxon>
        <taxon>Pseudomonadati</taxon>
        <taxon>Pseudomonadota</taxon>
        <taxon>Alphaproteobacteria</taxon>
        <taxon>Hyphomicrobiales</taxon>
        <taxon>Nitrobacteraceae</taxon>
        <taxon>Afipia</taxon>
    </lineage>
</organism>
<proteinExistence type="predicted"/>
<dbReference type="EMBL" id="JACHIJ010000005">
    <property type="protein sequence ID" value="MBB5053671.1"/>
    <property type="molecule type" value="Genomic_DNA"/>
</dbReference>
<sequence>MAGFLRMPSLHRDRIRTTIFRNCGPVSTQPLKNSRFWETRLRDRRIKPLLGRGWQCKDKFRRLQRVSRDHFIRFVAPLFRTFGIEKITQDPRGFVTCRGEKYQAEPKVYFKFAFRIHYDVFEVRFWFASMLRMLSQADLGLAFAADAQAGGTDQDHSRPTSLNQRRHPADLILNAVAISVSRRSSPQPAVTQLVVFLTGQDLAKQVFIMANHFLMASTKEIIDATSHRFPRSDRCYPCIVGSWSKVERKRLFG</sequence>
<gene>
    <name evidence="1" type="ORF">HNQ36_003671</name>
</gene>